<keyword evidence="3" id="KW-1185">Reference proteome</keyword>
<name>A0A6L9Y2Z1_9MICO</name>
<evidence type="ECO:0008006" key="4">
    <source>
        <dbReference type="Google" id="ProtNLM"/>
    </source>
</evidence>
<gene>
    <name evidence="2" type="ORF">G3T36_17450</name>
</gene>
<sequence>MNDMVKKLIAMTALASSLALVGCVAATPERHHTFTTIAPVIPTPTSAADVKPAASGIVDTVWVEVYPGNTFKAKHGCHCTLPDSTEELFPTGTPVLLVTITMTGAWKPSQGNATRQDVTGTTLNGTKFDGRPERAVLDTVDGPAVAKAAGLPWLPSGLFHGEAVWTIPNKQPRAFAAAWYLPPGVDRLLLTVNVPAEGQPNRLVVPLPATAISATSADGE</sequence>
<comment type="caution">
    <text evidence="2">The sequence shown here is derived from an EMBL/GenBank/DDBJ whole genome shotgun (WGS) entry which is preliminary data.</text>
</comment>
<dbReference type="EMBL" id="JAAGWY010000005">
    <property type="protein sequence ID" value="NEN07644.1"/>
    <property type="molecule type" value="Genomic_DNA"/>
</dbReference>
<dbReference type="PROSITE" id="PS51257">
    <property type="entry name" value="PROKAR_LIPOPROTEIN"/>
    <property type="match status" value="1"/>
</dbReference>
<reference evidence="2 3" key="1">
    <citation type="journal article" date="2014" name="J. Microbiol.">
        <title>Diaminobutyricibacter tongyongensis gen. nov., sp. nov. and Homoserinibacter gongjuensis gen. nov., sp. nov. belong to the family Microbacteriaceae.</title>
        <authorList>
            <person name="Kim S.J."/>
            <person name="Ahn J.H."/>
            <person name="Weon H.Y."/>
            <person name="Hamada M."/>
            <person name="Suzuki K."/>
            <person name="Kwon S.W."/>
        </authorList>
    </citation>
    <scope>NUCLEOTIDE SEQUENCE [LARGE SCALE GENOMIC DNA]</scope>
    <source>
        <strain evidence="2 3">NBRC 108724</strain>
    </source>
</reference>
<protein>
    <recommendedName>
        <fullName evidence="4">DUF4232 domain-containing protein</fullName>
    </recommendedName>
</protein>
<evidence type="ECO:0000313" key="2">
    <source>
        <dbReference type="EMBL" id="NEN07644.1"/>
    </source>
</evidence>
<evidence type="ECO:0000256" key="1">
    <source>
        <dbReference type="SAM" id="SignalP"/>
    </source>
</evidence>
<dbReference type="AlphaFoldDB" id="A0A6L9Y2Z1"/>
<feature type="chain" id="PRO_5026697754" description="DUF4232 domain-containing protein" evidence="1">
    <location>
        <begin position="26"/>
        <end position="220"/>
    </location>
</feature>
<accession>A0A6L9Y2Z1</accession>
<proteinExistence type="predicted"/>
<evidence type="ECO:0000313" key="3">
    <source>
        <dbReference type="Proteomes" id="UP000474967"/>
    </source>
</evidence>
<dbReference type="RefSeq" id="WP_163291146.1">
    <property type="nucleotide sequence ID" value="NZ_JAAGWY010000005.1"/>
</dbReference>
<organism evidence="2 3">
    <name type="scientific">Leifsonia tongyongensis</name>
    <dbReference type="NCBI Taxonomy" id="1268043"/>
    <lineage>
        <taxon>Bacteria</taxon>
        <taxon>Bacillati</taxon>
        <taxon>Actinomycetota</taxon>
        <taxon>Actinomycetes</taxon>
        <taxon>Micrococcales</taxon>
        <taxon>Microbacteriaceae</taxon>
        <taxon>Leifsonia</taxon>
    </lineage>
</organism>
<keyword evidence="1" id="KW-0732">Signal</keyword>
<dbReference type="Proteomes" id="UP000474967">
    <property type="component" value="Unassembled WGS sequence"/>
</dbReference>
<feature type="signal peptide" evidence="1">
    <location>
        <begin position="1"/>
        <end position="25"/>
    </location>
</feature>